<dbReference type="InterPro" id="IPR036388">
    <property type="entry name" value="WH-like_DNA-bd_sf"/>
</dbReference>
<keyword evidence="4 7" id="KW-0238">DNA-binding</keyword>
<dbReference type="InterPro" id="IPR047401">
    <property type="entry name" value="FH_FOXN1"/>
</dbReference>
<dbReference type="SUPFAM" id="SSF46785">
    <property type="entry name" value="Winged helix' DNA-binding domain"/>
    <property type="match status" value="1"/>
</dbReference>
<dbReference type="InterPro" id="IPR001766">
    <property type="entry name" value="Fork_head_dom"/>
</dbReference>
<dbReference type="InterPro" id="IPR049624">
    <property type="entry name" value="FOXN1_4"/>
</dbReference>
<gene>
    <name evidence="10" type="ORF">P4O66_003246</name>
</gene>
<dbReference type="InterPro" id="IPR036390">
    <property type="entry name" value="WH_DNA-bd_sf"/>
</dbReference>
<name>A0AAD9DL96_9TELE</name>
<evidence type="ECO:0000256" key="3">
    <source>
        <dbReference type="ARBA" id="ARBA00023015"/>
    </source>
</evidence>
<evidence type="ECO:0000256" key="6">
    <source>
        <dbReference type="ARBA" id="ARBA00023242"/>
    </source>
</evidence>
<evidence type="ECO:0000313" key="11">
    <source>
        <dbReference type="Proteomes" id="UP001239994"/>
    </source>
</evidence>
<dbReference type="InterPro" id="IPR030456">
    <property type="entry name" value="TF_fork_head_CS_2"/>
</dbReference>
<keyword evidence="2" id="KW-0217">Developmental protein</keyword>
<evidence type="ECO:0000256" key="8">
    <source>
        <dbReference type="SAM" id="MobiDB-lite"/>
    </source>
</evidence>
<evidence type="ECO:0000259" key="9">
    <source>
        <dbReference type="PROSITE" id="PS50039"/>
    </source>
</evidence>
<reference evidence="10" key="1">
    <citation type="submission" date="2023-03" db="EMBL/GenBank/DDBJ databases">
        <title>Electrophorus voltai genome.</title>
        <authorList>
            <person name="Bian C."/>
        </authorList>
    </citation>
    <scope>NUCLEOTIDE SEQUENCE</scope>
    <source>
        <strain evidence="10">CB-2022</strain>
        <tissue evidence="10">Muscle</tissue>
    </source>
</reference>
<proteinExistence type="predicted"/>
<keyword evidence="5" id="KW-0804">Transcription</keyword>
<dbReference type="EMBL" id="JAROKS010000025">
    <property type="protein sequence ID" value="KAK1785881.1"/>
    <property type="molecule type" value="Genomic_DNA"/>
</dbReference>
<dbReference type="PANTHER" id="PTHR46721:SF3">
    <property type="entry name" value="FORKHEAD BOX N1"/>
    <property type="match status" value="1"/>
</dbReference>
<dbReference type="AlphaFoldDB" id="A0AAD9DL96"/>
<evidence type="ECO:0000256" key="2">
    <source>
        <dbReference type="ARBA" id="ARBA00022473"/>
    </source>
</evidence>
<sequence length="823" mass="89995">MVAQLSAVRLKQVSSWGGAGERLAVGQSAVSVSALLNLIRQQSESSGEVAEDIAEGALMPEERDPAGSSGSQPAVGSGVVLDAVEICSTSYRHSAEKQQQPCGLMSASPSPLPPAPRDSPPKSAAGALQTAHSPPMPLTQSPKRSLTEGFVSRSQRDSVPYRLKPGTAERFRRHSVDGSSLGQEGGPGDVKRFHPYGRRCSDGVPPAGLPYRYLRECPASDALSPALMGTTQAVGPAPWAPHSMRAQPSVFMFPDDFSPVGPEVSSFYSFQSASSRSCEDSPAQLYPKPVYSYSILIFMALRNSRTGTLPVSEIYSFMTEHFPYFKTAPDGWKNSVRHNLSLNKCFEKVENKISSSARKGCLWALNPAKVEKMQEELRKWRRKDPLTVRRSMARPEELDYLLGERSEKLKTFSVHLTHPPHPQFHRASPAPSCRPAAPLRRAQHGLLASPGAAHSHLLLPSNPQPFPFYPPITQQPSTHLPPCTGSLDSPLPAHTPPSYSAALQTNHGTAGSLQELLMEAEMSSDIDTLNPSLTDLQLHGHLWEELRNDSLAPDALVLVTTSDAPGELAACQAGTDAGLQTAFPDLHVSALQPSGYSEAALQTAQEHPTLPLLILYSPVTLPGIQYSPVTFPRILYSPVTFPRILYSPVTLPGIQYSPVIFPRILYSPVTFPRILYSPATFPKILYSPVTLPGIQYSPVIFPRILYSPVTFPRILYSPATFPKILYSPVTLPRILYFPITLPGIQYSPVTFPRILYSPVTLHRTSALNPRTRNGRWVLGWELRKSKNTERIKASLRLAEVRLTSCQSVGGGANQGGERWWSHL</sequence>
<keyword evidence="11" id="KW-1185">Reference proteome</keyword>
<evidence type="ECO:0000256" key="7">
    <source>
        <dbReference type="PROSITE-ProRule" id="PRU00089"/>
    </source>
</evidence>
<dbReference type="PROSITE" id="PS00658">
    <property type="entry name" value="FORK_HEAD_2"/>
    <property type="match status" value="1"/>
</dbReference>
<comment type="subcellular location">
    <subcellularLocation>
        <location evidence="1 7">Nucleus</location>
    </subcellularLocation>
</comment>
<dbReference type="PROSITE" id="PS50039">
    <property type="entry name" value="FORK_HEAD_3"/>
    <property type="match status" value="1"/>
</dbReference>
<dbReference type="Gene3D" id="1.10.10.10">
    <property type="entry name" value="Winged helix-like DNA-binding domain superfamily/Winged helix DNA-binding domain"/>
    <property type="match status" value="1"/>
</dbReference>
<feature type="region of interest" description="Disordered" evidence="8">
    <location>
        <begin position="96"/>
        <end position="159"/>
    </location>
</feature>
<dbReference type="Pfam" id="PF00250">
    <property type="entry name" value="Forkhead"/>
    <property type="match status" value="1"/>
</dbReference>
<dbReference type="SMART" id="SM00339">
    <property type="entry name" value="FH"/>
    <property type="match status" value="1"/>
</dbReference>
<comment type="caution">
    <text evidence="10">The sequence shown here is derived from an EMBL/GenBank/DDBJ whole genome shotgun (WGS) entry which is preliminary data.</text>
</comment>
<feature type="DNA-binding region" description="Fork-head" evidence="7">
    <location>
        <begin position="288"/>
        <end position="384"/>
    </location>
</feature>
<dbReference type="CDD" id="cd20056">
    <property type="entry name" value="FH_FOXN1"/>
    <property type="match status" value="1"/>
</dbReference>
<dbReference type="Proteomes" id="UP001239994">
    <property type="component" value="Unassembled WGS sequence"/>
</dbReference>
<evidence type="ECO:0000256" key="1">
    <source>
        <dbReference type="ARBA" id="ARBA00004123"/>
    </source>
</evidence>
<keyword evidence="3" id="KW-0805">Transcription regulation</keyword>
<evidence type="ECO:0000256" key="5">
    <source>
        <dbReference type="ARBA" id="ARBA00023163"/>
    </source>
</evidence>
<keyword evidence="6 7" id="KW-0539">Nucleus</keyword>
<evidence type="ECO:0000313" key="10">
    <source>
        <dbReference type="EMBL" id="KAK1785881.1"/>
    </source>
</evidence>
<organism evidence="10 11">
    <name type="scientific">Electrophorus voltai</name>
    <dbReference type="NCBI Taxonomy" id="2609070"/>
    <lineage>
        <taxon>Eukaryota</taxon>
        <taxon>Metazoa</taxon>
        <taxon>Chordata</taxon>
        <taxon>Craniata</taxon>
        <taxon>Vertebrata</taxon>
        <taxon>Euteleostomi</taxon>
        <taxon>Actinopterygii</taxon>
        <taxon>Neopterygii</taxon>
        <taxon>Teleostei</taxon>
        <taxon>Ostariophysi</taxon>
        <taxon>Gymnotiformes</taxon>
        <taxon>Gymnotoidei</taxon>
        <taxon>Gymnotidae</taxon>
        <taxon>Electrophorus</taxon>
    </lineage>
</organism>
<dbReference type="FunFam" id="1.10.10.10:FF:000122">
    <property type="entry name" value="Forkhead box protein N1"/>
    <property type="match status" value="1"/>
</dbReference>
<dbReference type="GO" id="GO:0000976">
    <property type="term" value="F:transcription cis-regulatory region binding"/>
    <property type="evidence" value="ECO:0007669"/>
    <property type="project" value="TreeGrafter"/>
</dbReference>
<dbReference type="GO" id="GO:0005634">
    <property type="term" value="C:nucleus"/>
    <property type="evidence" value="ECO:0007669"/>
    <property type="project" value="UniProtKB-SubCell"/>
</dbReference>
<protein>
    <recommendedName>
        <fullName evidence="9">Fork-head domain-containing protein</fullName>
    </recommendedName>
</protein>
<dbReference type="PANTHER" id="PTHR46721">
    <property type="entry name" value="FORKHEAD BOX PROTEIN N1"/>
    <property type="match status" value="1"/>
</dbReference>
<feature type="domain" description="Fork-head" evidence="9">
    <location>
        <begin position="288"/>
        <end position="384"/>
    </location>
</feature>
<dbReference type="PRINTS" id="PR00053">
    <property type="entry name" value="FORKHEAD"/>
</dbReference>
<accession>A0AAD9DL96</accession>
<evidence type="ECO:0000256" key="4">
    <source>
        <dbReference type="ARBA" id="ARBA00023125"/>
    </source>
</evidence>
<dbReference type="GO" id="GO:0000981">
    <property type="term" value="F:DNA-binding transcription factor activity, RNA polymerase II-specific"/>
    <property type="evidence" value="ECO:0007669"/>
    <property type="project" value="TreeGrafter"/>
</dbReference>